<evidence type="ECO:0000313" key="3">
    <source>
        <dbReference type="EMBL" id="TWU08004.1"/>
    </source>
</evidence>
<evidence type="ECO:0000256" key="2">
    <source>
        <dbReference type="SAM" id="SignalP"/>
    </source>
</evidence>
<accession>A0A5C6BBU9</accession>
<dbReference type="Pfam" id="PF17963">
    <property type="entry name" value="Big_9"/>
    <property type="match status" value="1"/>
</dbReference>
<sequence length="803" mass="87837" precursor="true">MMTKHKDARNSFGTHWTALALLMFAVISIAAASVAVAEDAADATSQSSTPDTPSVSTQPPSGVSQSATSQSATQSTPSPAADQASPSRPNVSADTDADEESDEEEVDEEPWDFSPYKVLVWIASDDPGISAETLQTPLSNYLDRDFSSMWRLTIENAPPTIRAAATRGLSSLTYDTISASDPVVAVKRDDKDIIRIRVARDLGEYVKRIPSTSGLIADTLRRGDLAGHPDLDGMKGNLVPLETDLIGISQRWTDTATQGLLLPRGLALTLDKPKAKLIELPIAELVSTAVDNYDKIYIVQITSTTPRPHVSVIELETLMRFFGMPLSVPFTNKQDLPFAVGHAITEVFSPVVRIDEAGQDSVKGLIRASGLILDSDSPGLVRLGDVLEPMVRKDDRSGKPLIVGRLDWAYLLRVADPVAHDDEFKVDGKPFIKGEVLSNDTDEDTGDPLSVVRVNVERAALGRVHEITVSEEDESVIGTVLFTDLDKGEFTFTPGDAFTGQTSFQYTVSDGYGNTDVGTVWIGGKKDSGEEDTKEPAETKASKRVVKMMYYSGRPGGLQGRQNKRTYKMALKVNPRLDATMLRLHAKGEPDFPLIGYEIYERELTSKSMTFVGRTDWDGRISIQKNDDPLRLMYVKNGGAVLARLPMIPGLTTVEVADLIGDDMRLQAEAYIRGVQNAIVDLVAIRKLIAARVKLRLQKGQMTEAEELVIAMREQPTSQTLADDMGFKLPAFLKVIDNPNQRAKVDNMFSVTREMLTKQLSPKDLRDVEEMLLRAKKNGGKLPPDDEEEPEFDNTANSGGDAP</sequence>
<gene>
    <name evidence="3" type="ORF">Pla52n_05820</name>
</gene>
<evidence type="ECO:0000256" key="1">
    <source>
        <dbReference type="SAM" id="MobiDB-lite"/>
    </source>
</evidence>
<dbReference type="Gene3D" id="2.60.40.3440">
    <property type="match status" value="1"/>
</dbReference>
<feature type="region of interest" description="Disordered" evidence="1">
    <location>
        <begin position="44"/>
        <end position="110"/>
    </location>
</feature>
<organism evidence="3 4">
    <name type="scientific">Stieleria varia</name>
    <dbReference type="NCBI Taxonomy" id="2528005"/>
    <lineage>
        <taxon>Bacteria</taxon>
        <taxon>Pseudomonadati</taxon>
        <taxon>Planctomycetota</taxon>
        <taxon>Planctomycetia</taxon>
        <taxon>Pirellulales</taxon>
        <taxon>Pirellulaceae</taxon>
        <taxon>Stieleria</taxon>
    </lineage>
</organism>
<comment type="caution">
    <text evidence="3">The sequence shown here is derived from an EMBL/GenBank/DDBJ whole genome shotgun (WGS) entry which is preliminary data.</text>
</comment>
<protein>
    <submittedName>
        <fullName evidence="3">Uncharacterized protein</fullName>
    </submittedName>
</protein>
<reference evidence="3 4" key="1">
    <citation type="submission" date="2019-02" db="EMBL/GenBank/DDBJ databases">
        <title>Deep-cultivation of Planctomycetes and their phenomic and genomic characterization uncovers novel biology.</title>
        <authorList>
            <person name="Wiegand S."/>
            <person name="Jogler M."/>
            <person name="Boedeker C."/>
            <person name="Pinto D."/>
            <person name="Vollmers J."/>
            <person name="Rivas-Marin E."/>
            <person name="Kohn T."/>
            <person name="Peeters S.H."/>
            <person name="Heuer A."/>
            <person name="Rast P."/>
            <person name="Oberbeckmann S."/>
            <person name="Bunk B."/>
            <person name="Jeske O."/>
            <person name="Meyerdierks A."/>
            <person name="Storesund J.E."/>
            <person name="Kallscheuer N."/>
            <person name="Luecker S."/>
            <person name="Lage O.M."/>
            <person name="Pohl T."/>
            <person name="Merkel B.J."/>
            <person name="Hornburger P."/>
            <person name="Mueller R.-W."/>
            <person name="Bruemmer F."/>
            <person name="Labrenz M."/>
            <person name="Spormann A.M."/>
            <person name="Op Den Camp H."/>
            <person name="Overmann J."/>
            <person name="Amann R."/>
            <person name="Jetten M.S.M."/>
            <person name="Mascher T."/>
            <person name="Medema M.H."/>
            <person name="Devos D.P."/>
            <person name="Kaster A.-K."/>
            <person name="Ovreas L."/>
            <person name="Rohde M."/>
            <person name="Galperin M.Y."/>
            <person name="Jogler C."/>
        </authorList>
    </citation>
    <scope>NUCLEOTIDE SEQUENCE [LARGE SCALE GENOMIC DNA]</scope>
    <source>
        <strain evidence="3 4">Pla52n</strain>
    </source>
</reference>
<feature type="compositionally biased region" description="Low complexity" evidence="1">
    <location>
        <begin position="64"/>
        <end position="81"/>
    </location>
</feature>
<feature type="compositionally biased region" description="Polar residues" evidence="1">
    <location>
        <begin position="794"/>
        <end position="803"/>
    </location>
</feature>
<feature type="region of interest" description="Disordered" evidence="1">
    <location>
        <begin position="774"/>
        <end position="803"/>
    </location>
</feature>
<feature type="compositionally biased region" description="Acidic residues" evidence="1">
    <location>
        <begin position="95"/>
        <end position="110"/>
    </location>
</feature>
<feature type="signal peptide" evidence="2">
    <location>
        <begin position="1"/>
        <end position="37"/>
    </location>
</feature>
<name>A0A5C6BBU9_9BACT</name>
<feature type="compositionally biased region" description="Polar residues" evidence="1">
    <location>
        <begin position="44"/>
        <end position="63"/>
    </location>
</feature>
<dbReference type="AlphaFoldDB" id="A0A5C6BBU9"/>
<evidence type="ECO:0000313" key="4">
    <source>
        <dbReference type="Proteomes" id="UP000320176"/>
    </source>
</evidence>
<keyword evidence="2" id="KW-0732">Signal</keyword>
<keyword evidence="4" id="KW-1185">Reference proteome</keyword>
<feature type="chain" id="PRO_5022865970" evidence="2">
    <location>
        <begin position="38"/>
        <end position="803"/>
    </location>
</feature>
<dbReference type="Proteomes" id="UP000320176">
    <property type="component" value="Unassembled WGS sequence"/>
</dbReference>
<dbReference type="EMBL" id="SJPN01000001">
    <property type="protein sequence ID" value="TWU08004.1"/>
    <property type="molecule type" value="Genomic_DNA"/>
</dbReference>
<proteinExistence type="predicted"/>